<name>A0ABP5QA14_9MICO</name>
<evidence type="ECO:0000256" key="7">
    <source>
        <dbReference type="SAM" id="Phobius"/>
    </source>
</evidence>
<dbReference type="Pfam" id="PF06271">
    <property type="entry name" value="RDD"/>
    <property type="match status" value="1"/>
</dbReference>
<dbReference type="Proteomes" id="UP001500929">
    <property type="component" value="Unassembled WGS sequence"/>
</dbReference>
<keyword evidence="10" id="KW-1185">Reference proteome</keyword>
<dbReference type="PROSITE" id="PS50006">
    <property type="entry name" value="FHA_DOMAIN"/>
    <property type="match status" value="1"/>
</dbReference>
<evidence type="ECO:0000256" key="6">
    <source>
        <dbReference type="ARBA" id="ARBA00023136"/>
    </source>
</evidence>
<comment type="caution">
    <text evidence="9">The sequence shown here is derived from an EMBL/GenBank/DDBJ whole genome shotgun (WGS) entry which is preliminary data.</text>
</comment>
<keyword evidence="3" id="KW-0597">Phosphoprotein</keyword>
<feature type="transmembrane region" description="Helical" evidence="7">
    <location>
        <begin position="116"/>
        <end position="137"/>
    </location>
</feature>
<dbReference type="PANTHER" id="PTHR36115">
    <property type="entry name" value="PROLINE-RICH ANTIGEN HOMOLOG-RELATED"/>
    <property type="match status" value="1"/>
</dbReference>
<keyword evidence="4 7" id="KW-0812">Transmembrane</keyword>
<evidence type="ECO:0000256" key="1">
    <source>
        <dbReference type="ARBA" id="ARBA00004651"/>
    </source>
</evidence>
<sequence>MTDATFPCVQCGSAVPRSAQFCLVCGTPVSSRSQAAALGAAAGQAPAAGADGRPLDSWRPTPAAPPIRRGDLMPSGYGRRVVAFLLDGVIGAAVWLAVTMPLIGLGVIAVQTTESAISVSGLSAVLLILPAVLYPVAELLLQAFLGFSLGKLALGLRIVNVTSLGRPGLGWMLLRDVFVAAASLVFFIGQYIVYLSPLWDSERIGRGWHDRLARTWVIDVKAGPNPLKARPGQLVLDEPVQDAVEPAGFGGGRAFTPGSAASTAAMAGGAAPVASAARVVPAPVVPAPVAPAPVAPVPAAPIDRVPGFAPPVDDDAESTRLSQPRAAVRASAPGALALAFRLDTGELIPIVGHGVLGRDPVSPTGDAADLVVALTGDTLSVSKTHLEFGLDRAADGSATAVWVSDRGSTNGTALVRADGERLPLDPGERIPVQAGDRVQVGTRVISVVAAGGDAAAGGGATA</sequence>
<evidence type="ECO:0000256" key="3">
    <source>
        <dbReference type="ARBA" id="ARBA00022553"/>
    </source>
</evidence>
<dbReference type="InterPro" id="IPR010432">
    <property type="entry name" value="RDD"/>
</dbReference>
<keyword evidence="2" id="KW-1003">Cell membrane</keyword>
<dbReference type="InterPro" id="IPR051791">
    <property type="entry name" value="Pra-immunoreactive"/>
</dbReference>
<gene>
    <name evidence="9" type="ORF">GCM10009851_09460</name>
</gene>
<dbReference type="InterPro" id="IPR000253">
    <property type="entry name" value="FHA_dom"/>
</dbReference>
<keyword evidence="5 7" id="KW-1133">Transmembrane helix</keyword>
<dbReference type="CDD" id="cd00060">
    <property type="entry name" value="FHA"/>
    <property type="match status" value="1"/>
</dbReference>
<feature type="domain" description="FHA" evidence="8">
    <location>
        <begin position="354"/>
        <end position="414"/>
    </location>
</feature>
<protein>
    <recommendedName>
        <fullName evidence="8">FHA domain-containing protein</fullName>
    </recommendedName>
</protein>
<organism evidence="9 10">
    <name type="scientific">Herbiconiux moechotypicola</name>
    <dbReference type="NCBI Taxonomy" id="637393"/>
    <lineage>
        <taxon>Bacteria</taxon>
        <taxon>Bacillati</taxon>
        <taxon>Actinomycetota</taxon>
        <taxon>Actinomycetes</taxon>
        <taxon>Micrococcales</taxon>
        <taxon>Microbacteriaceae</taxon>
        <taxon>Herbiconiux</taxon>
    </lineage>
</organism>
<feature type="transmembrane region" description="Helical" evidence="7">
    <location>
        <begin position="177"/>
        <end position="196"/>
    </location>
</feature>
<dbReference type="Gene3D" id="2.60.200.20">
    <property type="match status" value="1"/>
</dbReference>
<evidence type="ECO:0000256" key="4">
    <source>
        <dbReference type="ARBA" id="ARBA00022692"/>
    </source>
</evidence>
<feature type="transmembrane region" description="Helical" evidence="7">
    <location>
        <begin position="81"/>
        <end position="110"/>
    </location>
</feature>
<evidence type="ECO:0000313" key="10">
    <source>
        <dbReference type="Proteomes" id="UP001500929"/>
    </source>
</evidence>
<comment type="subcellular location">
    <subcellularLocation>
        <location evidence="1">Cell membrane</location>
        <topology evidence="1">Multi-pass membrane protein</topology>
    </subcellularLocation>
</comment>
<dbReference type="SUPFAM" id="SSF49879">
    <property type="entry name" value="SMAD/FHA domain"/>
    <property type="match status" value="1"/>
</dbReference>
<evidence type="ECO:0000313" key="9">
    <source>
        <dbReference type="EMBL" id="GAA2227369.1"/>
    </source>
</evidence>
<evidence type="ECO:0000256" key="5">
    <source>
        <dbReference type="ARBA" id="ARBA00022989"/>
    </source>
</evidence>
<keyword evidence="6 7" id="KW-0472">Membrane</keyword>
<accession>A0ABP5QA14</accession>
<evidence type="ECO:0000259" key="8">
    <source>
        <dbReference type="PROSITE" id="PS50006"/>
    </source>
</evidence>
<dbReference type="RefSeq" id="WP_259478124.1">
    <property type="nucleotide sequence ID" value="NZ_BAAAQY010000002.1"/>
</dbReference>
<proteinExistence type="predicted"/>
<reference evidence="10" key="1">
    <citation type="journal article" date="2019" name="Int. J. Syst. Evol. Microbiol.">
        <title>The Global Catalogue of Microorganisms (GCM) 10K type strain sequencing project: providing services to taxonomists for standard genome sequencing and annotation.</title>
        <authorList>
            <consortium name="The Broad Institute Genomics Platform"/>
            <consortium name="The Broad Institute Genome Sequencing Center for Infectious Disease"/>
            <person name="Wu L."/>
            <person name="Ma J."/>
        </authorList>
    </citation>
    <scope>NUCLEOTIDE SEQUENCE [LARGE SCALE GENOMIC DNA]</scope>
    <source>
        <strain evidence="10">JCM 16117</strain>
    </source>
</reference>
<dbReference type="Pfam" id="PF00498">
    <property type="entry name" value="FHA"/>
    <property type="match status" value="1"/>
</dbReference>
<dbReference type="EMBL" id="BAAAQY010000002">
    <property type="protein sequence ID" value="GAA2227369.1"/>
    <property type="molecule type" value="Genomic_DNA"/>
</dbReference>
<evidence type="ECO:0000256" key="2">
    <source>
        <dbReference type="ARBA" id="ARBA00022475"/>
    </source>
</evidence>
<dbReference type="InterPro" id="IPR008984">
    <property type="entry name" value="SMAD_FHA_dom_sf"/>
</dbReference>